<gene>
    <name evidence="2" type="primary">AIRIM</name>
</gene>
<proteinExistence type="predicted"/>
<dbReference type="Ensembl" id="ENSCAFT00030031588.1">
    <property type="protein sequence ID" value="ENSCAFP00030027545.1"/>
    <property type="gene ID" value="ENSCAFG00030017130.1"/>
</dbReference>
<dbReference type="PANTHER" id="PTHR16234:SF5">
    <property type="entry name" value="AFG2-INTERACTING RIBOSOME MATURATION FACTOR"/>
    <property type="match status" value="1"/>
</dbReference>
<feature type="region of interest" description="Disordered" evidence="1">
    <location>
        <begin position="186"/>
        <end position="260"/>
    </location>
</feature>
<reference evidence="2" key="1">
    <citation type="submission" date="2019-03" db="EMBL/GenBank/DDBJ databases">
        <authorList>
            <person name="Warren W.C."/>
            <person name="Johnson G.S."/>
        </authorList>
    </citation>
    <scope>NUCLEOTIDE SEQUENCE [LARGE SCALE GENOMIC DNA]</scope>
    <source>
        <strain evidence="2">Basenji</strain>
    </source>
</reference>
<feature type="compositionally biased region" description="Polar residues" evidence="1">
    <location>
        <begin position="188"/>
        <end position="203"/>
    </location>
</feature>
<evidence type="ECO:0000313" key="2">
    <source>
        <dbReference type="Ensembl" id="ENSCAFP00030027545.1"/>
    </source>
</evidence>
<dbReference type="InterPro" id="IPR029159">
    <property type="entry name" value="CA109-like"/>
</dbReference>
<name>A0A8C0NJ44_CANLF</name>
<organism evidence="2 3">
    <name type="scientific">Canis lupus familiaris</name>
    <name type="common">Dog</name>
    <name type="synonym">Canis familiaris</name>
    <dbReference type="NCBI Taxonomy" id="9615"/>
    <lineage>
        <taxon>Eukaryota</taxon>
        <taxon>Metazoa</taxon>
        <taxon>Chordata</taxon>
        <taxon>Craniata</taxon>
        <taxon>Vertebrata</taxon>
        <taxon>Euteleostomi</taxon>
        <taxon>Mammalia</taxon>
        <taxon>Eutheria</taxon>
        <taxon>Laurasiatheria</taxon>
        <taxon>Carnivora</taxon>
        <taxon>Caniformia</taxon>
        <taxon>Canidae</taxon>
        <taxon>Canis</taxon>
    </lineage>
</organism>
<protein>
    <submittedName>
        <fullName evidence="2">AFG2 interacting ribosome maturation factor</fullName>
    </submittedName>
</protein>
<evidence type="ECO:0000256" key="1">
    <source>
        <dbReference type="SAM" id="MobiDB-lite"/>
    </source>
</evidence>
<sequence>MAQDQPLLAVREALRGCFPAVQEQQRRWRGALGDCQPLLAALGSLAEQLQAAQVARLDDAPPLRAFPGLRERLRRKQLEAGDDVLDKLGETLATLLKVRDVVSRHVEQVFEVYEQHADAIGIDAVQRASAVSPSVADMLEWLQDIERHYRNAYLKRKYLLSSIQWGDLANIQALPKAWDQISEDEHQSLVQVPNSSESRNTCPEESPLPAGRRGAGAELQVGAAPGGRGVPNPPGAPRVLPTPAYTGGGGAGRASTPQTRSRGIAASARCSLPLTCCVTSGNAPCLSGPESLF</sequence>
<dbReference type="AlphaFoldDB" id="A0A8C0NJ44"/>
<dbReference type="PANTHER" id="PTHR16234">
    <property type="entry name" value="SIMILAR TO HYPOTHETICAL PROTEIN FLJ20508"/>
    <property type="match status" value="1"/>
</dbReference>
<evidence type="ECO:0000313" key="3">
    <source>
        <dbReference type="Proteomes" id="UP000694429"/>
    </source>
</evidence>
<accession>A0A8C0NJ44</accession>
<reference evidence="2" key="2">
    <citation type="submission" date="2025-08" db="UniProtKB">
        <authorList>
            <consortium name="Ensembl"/>
        </authorList>
    </citation>
    <scope>IDENTIFICATION</scope>
</reference>
<dbReference type="Proteomes" id="UP000694429">
    <property type="component" value="Chromosome 15"/>
</dbReference>
<dbReference type="Pfam" id="PF15011">
    <property type="entry name" value="CA109-like"/>
    <property type="match status" value="1"/>
</dbReference>